<evidence type="ECO:0000313" key="2">
    <source>
        <dbReference type="Proteomes" id="UP001060215"/>
    </source>
</evidence>
<protein>
    <submittedName>
        <fullName evidence="1">Uncharacterized protein</fullName>
    </submittedName>
</protein>
<keyword evidence="2" id="KW-1185">Reference proteome</keyword>
<dbReference type="EMBL" id="CM045764">
    <property type="protein sequence ID" value="KAI8005846.1"/>
    <property type="molecule type" value="Genomic_DNA"/>
</dbReference>
<comment type="caution">
    <text evidence="1">The sequence shown here is derived from an EMBL/GenBank/DDBJ whole genome shotgun (WGS) entry which is preliminary data.</text>
</comment>
<evidence type="ECO:0000313" key="1">
    <source>
        <dbReference type="EMBL" id="KAI8005846.1"/>
    </source>
</evidence>
<dbReference type="Proteomes" id="UP001060215">
    <property type="component" value="Chromosome 7"/>
</dbReference>
<reference evidence="1 2" key="1">
    <citation type="journal article" date="2022" name="Plant J.">
        <title>Chromosome-level genome of Camellia lanceoleosa provides a valuable resource for understanding genome evolution and self-incompatibility.</title>
        <authorList>
            <person name="Gong W."/>
            <person name="Xiao S."/>
            <person name="Wang L."/>
            <person name="Liao Z."/>
            <person name="Chang Y."/>
            <person name="Mo W."/>
            <person name="Hu G."/>
            <person name="Li W."/>
            <person name="Zhao G."/>
            <person name="Zhu H."/>
            <person name="Hu X."/>
            <person name="Ji K."/>
            <person name="Xiang X."/>
            <person name="Song Q."/>
            <person name="Yuan D."/>
            <person name="Jin S."/>
            <person name="Zhang L."/>
        </authorList>
    </citation>
    <scope>NUCLEOTIDE SEQUENCE [LARGE SCALE GENOMIC DNA]</scope>
    <source>
        <strain evidence="1">SQ_2022a</strain>
    </source>
</reference>
<accession>A0ACC0H1Y4</accession>
<proteinExistence type="predicted"/>
<sequence length="284" mass="30662">MPALKLTGSLDNYKRCEDNIPRNDGCKLDVSMKSSLELEVIEGNPQRFDLNKEAGDVDPNSEGRVLTGGLPQELVLDHSAPAPAPLPDLHFQTSDPALPLGGKPLNEQNGINPEPSRAENPSNYSSVDVNFVSSRHSNGFAHSDSATLLGDGPCSTGDDLGGVNPSSSQEAHNQQNGLTMKTGIQSQDGAERKLCGAESSSTLFDKKHDTTRKLFEYLEMDTCQCKGKQDRPVMLMECSCHSRSKKSVTARANSSLNTQHGLDLKFIYRDGVLSPVDSGKNVSF</sequence>
<organism evidence="1 2">
    <name type="scientific">Camellia lanceoleosa</name>
    <dbReference type="NCBI Taxonomy" id="1840588"/>
    <lineage>
        <taxon>Eukaryota</taxon>
        <taxon>Viridiplantae</taxon>
        <taxon>Streptophyta</taxon>
        <taxon>Embryophyta</taxon>
        <taxon>Tracheophyta</taxon>
        <taxon>Spermatophyta</taxon>
        <taxon>Magnoliopsida</taxon>
        <taxon>eudicotyledons</taxon>
        <taxon>Gunneridae</taxon>
        <taxon>Pentapetalae</taxon>
        <taxon>asterids</taxon>
        <taxon>Ericales</taxon>
        <taxon>Theaceae</taxon>
        <taxon>Camellia</taxon>
    </lineage>
</organism>
<name>A0ACC0H1Y4_9ERIC</name>
<gene>
    <name evidence="1" type="ORF">LOK49_LG07G00564</name>
</gene>